<comment type="similarity">
    <text evidence="3 14">Belongs to the glycosyltransferase 31 family.</text>
</comment>
<dbReference type="PANTHER" id="PTHR11214">
    <property type="entry name" value="BETA-1,3-N-ACETYLGLUCOSAMINYLTRANSFERASE"/>
    <property type="match status" value="1"/>
</dbReference>
<evidence type="ECO:0000256" key="1">
    <source>
        <dbReference type="ARBA" id="ARBA00004323"/>
    </source>
</evidence>
<dbReference type="InterPro" id="IPR002659">
    <property type="entry name" value="Glyco_trans_31"/>
</dbReference>
<keyword evidence="11" id="KW-0325">Glycoprotein</keyword>
<dbReference type="FunFam" id="3.90.550.50:FF:000019">
    <property type="entry name" value="Hexosyltransferase"/>
    <property type="match status" value="1"/>
</dbReference>
<dbReference type="OMA" id="VQLFATC"/>
<name>A0A3P9NIY4_POERE</name>
<comment type="catalytic activity">
    <reaction evidence="13">
        <text>a beta-D-Gal-(1-&gt;4)-beta-D-Glc-(1&lt;-&gt;1)-Cer(d18:1(4E)) + UDP-N-acetyl-alpha-D-glucosamine = a beta-D-GlcNAc-(1-&gt;3)-beta-D-Gal-(1-&gt;4)-beta-D-Glc-(1&lt;-&gt;1)-Cer(d18:1(4E)) + UDP + H(+)</text>
        <dbReference type="Rhea" id="RHEA:13905"/>
        <dbReference type="ChEBI" id="CHEBI:15378"/>
        <dbReference type="ChEBI" id="CHEBI:17103"/>
        <dbReference type="ChEBI" id="CHEBI:17950"/>
        <dbReference type="ChEBI" id="CHEBI:57705"/>
        <dbReference type="ChEBI" id="CHEBI:58223"/>
        <dbReference type="EC" id="2.4.1.206"/>
    </reaction>
    <physiologicalReaction direction="left-to-right" evidence="13">
        <dbReference type="Rhea" id="RHEA:13906"/>
    </physiologicalReaction>
</comment>
<keyword evidence="6" id="KW-0812">Transmembrane</keyword>
<dbReference type="RefSeq" id="XP_008431503.1">
    <property type="nucleotide sequence ID" value="XM_008433281.1"/>
</dbReference>
<reference evidence="15" key="3">
    <citation type="submission" date="2025-09" db="UniProtKB">
        <authorList>
            <consortium name="Ensembl"/>
        </authorList>
    </citation>
    <scope>IDENTIFICATION</scope>
    <source>
        <strain evidence="15">Guanapo</strain>
    </source>
</reference>
<keyword evidence="4 14" id="KW-0328">Glycosyltransferase</keyword>
<dbReference type="Gene3D" id="3.90.550.50">
    <property type="match status" value="1"/>
</dbReference>
<dbReference type="RefSeq" id="XP_008431507.1">
    <property type="nucleotide sequence ID" value="XM_008433285.2"/>
</dbReference>
<dbReference type="GeneID" id="103479067"/>
<dbReference type="Bgee" id="ENSPREG00000006459">
    <property type="expression patterns" value="Expressed in head and 1 other cell type or tissue"/>
</dbReference>
<dbReference type="GO" id="GO:0006493">
    <property type="term" value="P:protein O-linked glycosylation"/>
    <property type="evidence" value="ECO:0007669"/>
    <property type="project" value="TreeGrafter"/>
</dbReference>
<reference evidence="16" key="1">
    <citation type="submission" date="2013-11" db="EMBL/GenBank/DDBJ databases">
        <title>The genomic landscape of the Guanapo guppy.</title>
        <authorList>
            <person name="Kuenstner A."/>
            <person name="Dreyer C."/>
        </authorList>
    </citation>
    <scope>NUCLEOTIDE SEQUENCE</scope>
    <source>
        <strain evidence="16">Guanapo</strain>
    </source>
</reference>
<dbReference type="RefSeq" id="XP_008431504.1">
    <property type="nucleotide sequence ID" value="XM_008433282.1"/>
</dbReference>
<keyword evidence="9 14" id="KW-0333">Golgi apparatus</keyword>
<sequence>MIVPRWRTFPRRTFDFQHYPYLRLNERRLGWKTRQLLMGPTFNCWLTSRMFVKLKRIRKCHLVQLMTSCLLLSVVMICWEQLDSVVVSHVKSYSFRYLNSFYYVNRSLTIPREQARSFSDFPYLLDHPKKCADEDVLLLVFVKSFPENFERRNAIRSTWGNARYIQNTLGMTVKVLFALGTVKRKTTEPFWSKKSDSGFRRKLVHEDTLYGDLIQKNFKDSFHNLTLKLIMQFHWMHSRCAHARFFMTTDDDVFVHMPNLVRYLQELSSRNVTDFWTGRVHIGAPPVRSKNSKYYVPYAMYQWSAYPDYTAGAGYVVSGDVAHKIYQATLTLNASLYIDDVFMGICANAVNVSPQQHVYFAGEGKTPYHPCIYSQMMTSHGHVKDIYELWRVATHPKVQQSTSGLLGKLYCTVVRMYLLCKPQFIDTYPCKAAFL</sequence>
<dbReference type="RefSeq" id="XP_008431508.1">
    <property type="nucleotide sequence ID" value="XM_008433286.1"/>
</dbReference>
<evidence type="ECO:0000256" key="7">
    <source>
        <dbReference type="ARBA" id="ARBA00022968"/>
    </source>
</evidence>
<evidence type="ECO:0000256" key="3">
    <source>
        <dbReference type="ARBA" id="ARBA00008661"/>
    </source>
</evidence>
<keyword evidence="10" id="KW-0472">Membrane</keyword>
<evidence type="ECO:0000256" key="12">
    <source>
        <dbReference type="ARBA" id="ARBA00048750"/>
    </source>
</evidence>
<keyword evidence="7" id="KW-0735">Signal-anchor</keyword>
<evidence type="ECO:0000256" key="2">
    <source>
        <dbReference type="ARBA" id="ARBA00004922"/>
    </source>
</evidence>
<reference evidence="15" key="2">
    <citation type="submission" date="2025-08" db="UniProtKB">
        <authorList>
            <consortium name="Ensembl"/>
        </authorList>
    </citation>
    <scope>IDENTIFICATION</scope>
    <source>
        <strain evidence="15">Guanapo</strain>
    </source>
</reference>
<evidence type="ECO:0000313" key="15">
    <source>
        <dbReference type="Ensembl" id="ENSPREP00000009502.1"/>
    </source>
</evidence>
<dbReference type="RefSeq" id="XP_008431506.1">
    <property type="nucleotide sequence ID" value="XM_008433284.2"/>
</dbReference>
<dbReference type="AlphaFoldDB" id="A0A3P9NIY4"/>
<keyword evidence="16" id="KW-1185">Reference proteome</keyword>
<evidence type="ECO:0000256" key="14">
    <source>
        <dbReference type="RuleBase" id="RU363063"/>
    </source>
</evidence>
<dbReference type="GO" id="GO:0047256">
    <property type="term" value="F:lactosylceramide 1,3-N-acetyl-beta-D-glucosaminyltransferase activity"/>
    <property type="evidence" value="ECO:0007669"/>
    <property type="project" value="UniProtKB-EC"/>
</dbReference>
<comment type="catalytic activity">
    <reaction evidence="12">
        <text>a neolactoside nLc4Cer(d18:1(4E)) + UDP-N-acetyl-alpha-D-glucosamine = a neolactoside IV(3)-beta-GlcNAc-nLc4Cer(d18:1(4E)) + UDP + H(+)</text>
        <dbReference type="Rhea" id="RHEA:23004"/>
        <dbReference type="ChEBI" id="CHEBI:15378"/>
        <dbReference type="ChEBI" id="CHEBI:17006"/>
        <dbReference type="ChEBI" id="CHEBI:57705"/>
        <dbReference type="ChEBI" id="CHEBI:58223"/>
        <dbReference type="ChEBI" id="CHEBI:142448"/>
    </reaction>
    <physiologicalReaction direction="left-to-right" evidence="12">
        <dbReference type="Rhea" id="RHEA:23005"/>
    </physiologicalReaction>
</comment>
<evidence type="ECO:0000313" key="16">
    <source>
        <dbReference type="Proteomes" id="UP000242638"/>
    </source>
</evidence>
<dbReference type="Pfam" id="PF01762">
    <property type="entry name" value="Galactosyl_T"/>
    <property type="match status" value="1"/>
</dbReference>
<proteinExistence type="inferred from homology"/>
<evidence type="ECO:0000256" key="10">
    <source>
        <dbReference type="ARBA" id="ARBA00023136"/>
    </source>
</evidence>
<organism evidence="15 16">
    <name type="scientific">Poecilia reticulata</name>
    <name type="common">Guppy</name>
    <name type="synonym">Acanthophacelus reticulatus</name>
    <dbReference type="NCBI Taxonomy" id="8081"/>
    <lineage>
        <taxon>Eukaryota</taxon>
        <taxon>Metazoa</taxon>
        <taxon>Chordata</taxon>
        <taxon>Craniata</taxon>
        <taxon>Vertebrata</taxon>
        <taxon>Euteleostomi</taxon>
        <taxon>Actinopterygii</taxon>
        <taxon>Neopterygii</taxon>
        <taxon>Teleostei</taxon>
        <taxon>Neoteleostei</taxon>
        <taxon>Acanthomorphata</taxon>
        <taxon>Ovalentaria</taxon>
        <taxon>Atherinomorphae</taxon>
        <taxon>Cyprinodontiformes</taxon>
        <taxon>Poeciliidae</taxon>
        <taxon>Poeciliinae</taxon>
        <taxon>Poecilia</taxon>
    </lineage>
</organism>
<evidence type="ECO:0000256" key="6">
    <source>
        <dbReference type="ARBA" id="ARBA00022692"/>
    </source>
</evidence>
<dbReference type="GO" id="GO:0030148">
    <property type="term" value="P:sphingolipid biosynthetic process"/>
    <property type="evidence" value="ECO:0007669"/>
    <property type="project" value="UniProtKB-ARBA"/>
</dbReference>
<comment type="subcellular location">
    <subcellularLocation>
        <location evidence="1 14">Golgi apparatus membrane</location>
        <topology evidence="1 14">Single-pass type II membrane protein</topology>
    </subcellularLocation>
</comment>
<keyword evidence="8" id="KW-1133">Transmembrane helix</keyword>
<evidence type="ECO:0000256" key="13">
    <source>
        <dbReference type="ARBA" id="ARBA00049239"/>
    </source>
</evidence>
<protein>
    <recommendedName>
        <fullName evidence="14">Hexosyltransferase</fullName>
        <ecNumber evidence="14">2.4.1.-</ecNumber>
    </recommendedName>
</protein>
<evidence type="ECO:0000256" key="11">
    <source>
        <dbReference type="ARBA" id="ARBA00023180"/>
    </source>
</evidence>
<dbReference type="RefSeq" id="XP_008431509.1">
    <property type="nucleotide sequence ID" value="XM_008433287.2"/>
</dbReference>
<dbReference type="RefSeq" id="XP_008431502.1">
    <property type="nucleotide sequence ID" value="XM_008433280.2"/>
</dbReference>
<keyword evidence="5" id="KW-0808">Transferase</keyword>
<evidence type="ECO:0000256" key="9">
    <source>
        <dbReference type="ARBA" id="ARBA00023034"/>
    </source>
</evidence>
<dbReference type="OrthoDB" id="115198at2759"/>
<evidence type="ECO:0000256" key="5">
    <source>
        <dbReference type="ARBA" id="ARBA00022679"/>
    </source>
</evidence>
<dbReference type="KEGG" id="pret:103479067"/>
<evidence type="ECO:0000256" key="8">
    <source>
        <dbReference type="ARBA" id="ARBA00022989"/>
    </source>
</evidence>
<evidence type="ECO:0000256" key="4">
    <source>
        <dbReference type="ARBA" id="ARBA00022676"/>
    </source>
</evidence>
<dbReference type="Ensembl" id="ENSPRET00000009614.1">
    <property type="protein sequence ID" value="ENSPREP00000009502.1"/>
    <property type="gene ID" value="ENSPREG00000006459.1"/>
</dbReference>
<dbReference type="STRING" id="8081.ENSPREP00000009502"/>
<dbReference type="Proteomes" id="UP000242638">
    <property type="component" value="Unassembled WGS sequence"/>
</dbReference>
<dbReference type="PANTHER" id="PTHR11214:SF21">
    <property type="entry name" value="LACTOSYLCERAMIDE 1,3-N-ACETYL-BETA-D-GLUCOSAMINYLTRANSFERASE"/>
    <property type="match status" value="1"/>
</dbReference>
<dbReference type="GO" id="GO:0000139">
    <property type="term" value="C:Golgi membrane"/>
    <property type="evidence" value="ECO:0007669"/>
    <property type="project" value="UniProtKB-SubCell"/>
</dbReference>
<comment type="pathway">
    <text evidence="2">Protein modification; protein glycosylation.</text>
</comment>
<accession>A0A3P9NIY4</accession>
<dbReference type="EC" id="2.4.1.-" evidence="14"/>
<dbReference type="GeneTree" id="ENSGT00940000159676"/>
<dbReference type="CTD" id="791470"/>